<evidence type="ECO:0000313" key="1">
    <source>
        <dbReference type="EMBL" id="GAI81033.1"/>
    </source>
</evidence>
<sequence length="118" mass="13250">MDAKRKEELRAKGAVVAWTCATEDGLAHLFYLKNLGNNKYCLVREALLDEGDSKIAPKGRSWVIESEAKMGLLIISLTNMLRMRTIALAKYYLLGIKEAVQKGRKKITAKEVPVLEEI</sequence>
<protein>
    <submittedName>
        <fullName evidence="1">Uncharacterized protein</fullName>
    </submittedName>
</protein>
<dbReference type="AlphaFoldDB" id="X1RK90"/>
<proteinExistence type="predicted"/>
<reference evidence="1" key="1">
    <citation type="journal article" date="2014" name="Front. Microbiol.">
        <title>High frequency of phylogenetically diverse reductive dehalogenase-homologous genes in deep subseafloor sedimentary metagenomes.</title>
        <authorList>
            <person name="Kawai M."/>
            <person name="Futagami T."/>
            <person name="Toyoda A."/>
            <person name="Takaki Y."/>
            <person name="Nishi S."/>
            <person name="Hori S."/>
            <person name="Arai W."/>
            <person name="Tsubouchi T."/>
            <person name="Morono Y."/>
            <person name="Uchiyama I."/>
            <person name="Ito T."/>
            <person name="Fujiyama A."/>
            <person name="Inagaki F."/>
            <person name="Takami H."/>
        </authorList>
    </citation>
    <scope>NUCLEOTIDE SEQUENCE</scope>
    <source>
        <strain evidence="1">Expedition CK06-06</strain>
    </source>
</reference>
<accession>X1RK90</accession>
<comment type="caution">
    <text evidence="1">The sequence shown here is derived from an EMBL/GenBank/DDBJ whole genome shotgun (WGS) entry which is preliminary data.</text>
</comment>
<dbReference type="EMBL" id="BARW01009483">
    <property type="protein sequence ID" value="GAI81033.1"/>
    <property type="molecule type" value="Genomic_DNA"/>
</dbReference>
<name>X1RK90_9ZZZZ</name>
<gene>
    <name evidence="1" type="ORF">S12H4_19060</name>
</gene>
<organism evidence="1">
    <name type="scientific">marine sediment metagenome</name>
    <dbReference type="NCBI Taxonomy" id="412755"/>
    <lineage>
        <taxon>unclassified sequences</taxon>
        <taxon>metagenomes</taxon>
        <taxon>ecological metagenomes</taxon>
    </lineage>
</organism>